<dbReference type="PANTHER" id="PTHR45181:SF4">
    <property type="entry name" value="HEAT SHOCK PROTEIN DNAJ WITH TETRATRICOPEPTIDE REPEAT-CONTAINING PROTEIN"/>
    <property type="match status" value="1"/>
</dbReference>
<comment type="caution">
    <text evidence="4">The sequence shown here is derived from an EMBL/GenBank/DDBJ whole genome shotgun (WGS) entry which is preliminary data.</text>
</comment>
<reference evidence="4 5" key="1">
    <citation type="submission" date="2020-08" db="EMBL/GenBank/DDBJ databases">
        <title>Plant Genome Project.</title>
        <authorList>
            <person name="Zhang R.-G."/>
        </authorList>
    </citation>
    <scope>NUCLEOTIDE SEQUENCE [LARGE SCALE GENOMIC DNA]</scope>
    <source>
        <tissue evidence="4">Rhizome</tissue>
    </source>
</reference>
<dbReference type="PROSITE" id="PS50076">
    <property type="entry name" value="DNAJ_2"/>
    <property type="match status" value="1"/>
</dbReference>
<proteinExistence type="predicted"/>
<dbReference type="Gene3D" id="1.25.40.10">
    <property type="entry name" value="Tetratricopeptide repeat domain"/>
    <property type="match status" value="2"/>
</dbReference>
<name>A0A8J5LSR6_ZINOF</name>
<protein>
    <recommendedName>
        <fullName evidence="3">J domain-containing protein</fullName>
    </recommendedName>
</protein>
<feature type="compositionally biased region" description="Basic and acidic residues" evidence="2">
    <location>
        <begin position="546"/>
        <end position="560"/>
    </location>
</feature>
<keyword evidence="1" id="KW-0175">Coiled coil</keyword>
<dbReference type="Pfam" id="PF00226">
    <property type="entry name" value="DnaJ"/>
    <property type="match status" value="1"/>
</dbReference>
<dbReference type="EMBL" id="JACMSC010000005">
    <property type="protein sequence ID" value="KAG6522135.1"/>
    <property type="molecule type" value="Genomic_DNA"/>
</dbReference>
<keyword evidence="5" id="KW-1185">Reference proteome</keyword>
<dbReference type="SMART" id="SM00271">
    <property type="entry name" value="DnaJ"/>
    <property type="match status" value="1"/>
</dbReference>
<dbReference type="PANTHER" id="PTHR45181">
    <property type="entry name" value="HEAT SHOCK PROTEIN DNAJ WITH TETRATRICOPEPTIDE REPEAT-CONTAINING PROTEIN"/>
    <property type="match status" value="1"/>
</dbReference>
<sequence length="1507" mass="165940">MGRNDLGRGYRGSAISGGGASDVRFVSPVPPFPALDLPSVLAPGEQSTAAGLSKPRLANARKKRASSRVRVNVISGTEDETGFNPFRYGAAVAASDAPGPNEFGGTHGHQEKFIGRNPFHAKEEEKVSENSESGKFESLKHGVDAGGFVFRSGCKTSSRFEQSTEYRSSELEHSDYESNPTSRNLGAENTAFSHDRSGCDAAADIFLLGRELKEDTSFGQTMPVVDPNFGNFASTKSESSGFDFGAASSANFNRGNTGDLSKKASLDTFSLVDNKEKSLKPNLATESFGNLDFGSSQIGKSKSVPFTGEVINSLKSGRPNKLSSETSAFVDRTPMHSDSIGLSTGDTLNCGKLLNPGVPFVNSFVPRKLENTFVFGANSTRNSDSKDSVAKSTRQPVKSGICDDFSSIFNSRVRICSNPVDSSFKASDSPSFSSLHDQMEKLNLQNSDDAILFERINQGKEDTRLNSANFFVFGNNNSALSSFHAELEKLNLQTPVDNINTERGNQTVESAKLNSINPFMSHESVPSSFQNVMEKLDLQSSGDDFASQKRNQDDDSTKHDPVDVFVFGECFPSNLHDEMEKMNLQDSGDDISSEMRNQADESTKHKMASSFVFVNDKSSLTSSACSPVNPSAEKDNKVEIHRELESDNVRTVFNFTGMPEQAGIAQTEFRSSKTTEDVLKESLFSGRCQNMPFIGRKGDCKDFRMRKRNSKLKNIILPHQTFAQTFSSIEEVFESKYPDSVDCCLSKDYSPYKENLVAEPSLREDSVPSGKSKHVASTQASIDTQKSIHLDESECLISTTQNLNNTGDDPTHGELNQNDSVAYLDREFGLKYSEKFVPKSETEDVACGSSIAATESEPLGAGQGGTCFTFNSSVEDFDGENFMFGASSLIQSPLSASKYQYRKKNKMKVVHEILNPISNIAPMDSSINILQIPSKSMQPNHARGKKNVSNTGDGTNTSLEVKKEFIISDPGRVAEQEACEKWRLRSSTFNTNGRYIVDNFTFIRGNQAYAEGHLLEAEEYYTRGLNSIFQKENTQSCNQALMLCYSNRSAARISLGRMRDALNDCMLAIAIDSSFLRAQVRAASCHLTLGEVDEAINFFNDCLLSKHDGNLDEKILTQSSDGLQNAQQVADHMSQAEELLLKRTSDGVTKALQLISESLIISAHSEKLMAMKAEALLMLQRYEEVINFCEQTMGYAEVNALSSGANLQSNKEDNSVNLQFFPLYGWRWLLKAKANFYLGRLDQAFELLKKLEQGKSIVDKDSSKSDSSTSLYASVCELLRLKAAGNQAFKEGRHLDAIKHYSAALAFNIESRPFAAICLCNRAAAYQSVGQITDAIADCSLAIALDATYPKALSRRASLYERIRDYEQASNDLRRLVSLLEKQIKVKDNQAGTLESAVPNQSDLCQARLWLSIMEEEARKDIPLDMCLILGIEASSSVADIKKAYRKAALRHHPDKAGQILARSENLDKLRREVTEEVHRDADRLFKIIGEAYAVLLEPARNKPTKL</sequence>
<feature type="coiled-coil region" evidence="1">
    <location>
        <begin position="1356"/>
        <end position="1383"/>
    </location>
</feature>
<feature type="region of interest" description="Disordered" evidence="2">
    <location>
        <begin position="937"/>
        <end position="956"/>
    </location>
</feature>
<dbReference type="InterPro" id="IPR001623">
    <property type="entry name" value="DnaJ_domain"/>
</dbReference>
<feature type="region of interest" description="Disordered" evidence="2">
    <location>
        <begin position="161"/>
        <end position="182"/>
    </location>
</feature>
<dbReference type="Gene3D" id="1.10.287.110">
    <property type="entry name" value="DnaJ domain"/>
    <property type="match status" value="1"/>
</dbReference>
<evidence type="ECO:0000313" key="4">
    <source>
        <dbReference type="EMBL" id="KAG6522135.1"/>
    </source>
</evidence>
<evidence type="ECO:0000313" key="5">
    <source>
        <dbReference type="Proteomes" id="UP000734854"/>
    </source>
</evidence>
<feature type="domain" description="J" evidence="3">
    <location>
        <begin position="1425"/>
        <end position="1501"/>
    </location>
</feature>
<evidence type="ECO:0000256" key="2">
    <source>
        <dbReference type="SAM" id="MobiDB-lite"/>
    </source>
</evidence>
<evidence type="ECO:0000256" key="1">
    <source>
        <dbReference type="SAM" id="Coils"/>
    </source>
</evidence>
<gene>
    <name evidence="4" type="ORF">ZIOFF_019272</name>
</gene>
<dbReference type="InterPro" id="IPR011990">
    <property type="entry name" value="TPR-like_helical_dom_sf"/>
</dbReference>
<dbReference type="SUPFAM" id="SSF48452">
    <property type="entry name" value="TPR-like"/>
    <property type="match status" value="2"/>
</dbReference>
<feature type="compositionally biased region" description="Basic and acidic residues" evidence="2">
    <location>
        <begin position="162"/>
        <end position="176"/>
    </location>
</feature>
<feature type="compositionally biased region" description="Polar residues" evidence="2">
    <location>
        <begin position="947"/>
        <end position="956"/>
    </location>
</feature>
<organism evidence="4 5">
    <name type="scientific">Zingiber officinale</name>
    <name type="common">Ginger</name>
    <name type="synonym">Amomum zingiber</name>
    <dbReference type="NCBI Taxonomy" id="94328"/>
    <lineage>
        <taxon>Eukaryota</taxon>
        <taxon>Viridiplantae</taxon>
        <taxon>Streptophyta</taxon>
        <taxon>Embryophyta</taxon>
        <taxon>Tracheophyta</taxon>
        <taxon>Spermatophyta</taxon>
        <taxon>Magnoliopsida</taxon>
        <taxon>Liliopsida</taxon>
        <taxon>Zingiberales</taxon>
        <taxon>Zingiberaceae</taxon>
        <taxon>Zingiber</taxon>
    </lineage>
</organism>
<dbReference type="InterPro" id="IPR036869">
    <property type="entry name" value="J_dom_sf"/>
</dbReference>
<feature type="region of interest" description="Disordered" evidence="2">
    <location>
        <begin position="761"/>
        <end position="780"/>
    </location>
</feature>
<dbReference type="GO" id="GO:0005783">
    <property type="term" value="C:endoplasmic reticulum"/>
    <property type="evidence" value="ECO:0007669"/>
    <property type="project" value="UniProtKB-ARBA"/>
</dbReference>
<dbReference type="CDD" id="cd06257">
    <property type="entry name" value="DnaJ"/>
    <property type="match status" value="1"/>
</dbReference>
<dbReference type="SUPFAM" id="SSF46565">
    <property type="entry name" value="Chaperone J-domain"/>
    <property type="match status" value="1"/>
</dbReference>
<accession>A0A8J5LSR6</accession>
<dbReference type="Proteomes" id="UP000734854">
    <property type="component" value="Unassembled WGS sequence"/>
</dbReference>
<dbReference type="InterPro" id="IPR019734">
    <property type="entry name" value="TPR_rpt"/>
</dbReference>
<feature type="region of interest" description="Disordered" evidence="2">
    <location>
        <begin position="541"/>
        <end position="560"/>
    </location>
</feature>
<evidence type="ECO:0000259" key="3">
    <source>
        <dbReference type="PROSITE" id="PS50076"/>
    </source>
</evidence>
<feature type="region of interest" description="Disordered" evidence="2">
    <location>
        <begin position="46"/>
        <end position="66"/>
    </location>
</feature>
<feature type="region of interest" description="Disordered" evidence="2">
    <location>
        <begin position="1"/>
        <end position="23"/>
    </location>
</feature>
<dbReference type="PRINTS" id="PR00625">
    <property type="entry name" value="JDOMAIN"/>
</dbReference>
<dbReference type="SMART" id="SM00028">
    <property type="entry name" value="TPR"/>
    <property type="match status" value="6"/>
</dbReference>